<dbReference type="Gene3D" id="1.10.287.130">
    <property type="match status" value="1"/>
</dbReference>
<dbReference type="InterPro" id="IPR003661">
    <property type="entry name" value="HisK_dim/P_dom"/>
</dbReference>
<dbReference type="InterPro" id="IPR000014">
    <property type="entry name" value="PAS"/>
</dbReference>
<dbReference type="Gene3D" id="3.30.565.10">
    <property type="entry name" value="Histidine kinase-like ATPase, C-terminal domain"/>
    <property type="match status" value="1"/>
</dbReference>
<dbReference type="Proteomes" id="UP001500101">
    <property type="component" value="Unassembled WGS sequence"/>
</dbReference>
<reference evidence="18" key="1">
    <citation type="journal article" date="2019" name="Int. J. Syst. Evol. Microbiol.">
        <title>The Global Catalogue of Microorganisms (GCM) 10K type strain sequencing project: providing services to taxonomists for standard genome sequencing and annotation.</title>
        <authorList>
            <consortium name="The Broad Institute Genomics Platform"/>
            <consortium name="The Broad Institute Genome Sequencing Center for Infectious Disease"/>
            <person name="Wu L."/>
            <person name="Ma J."/>
        </authorList>
    </citation>
    <scope>NUCLEOTIDE SEQUENCE [LARGE SCALE GENOMIC DNA]</scope>
    <source>
        <strain evidence="18">JCM 16704</strain>
    </source>
</reference>
<dbReference type="SMART" id="SM00304">
    <property type="entry name" value="HAMP"/>
    <property type="match status" value="1"/>
</dbReference>
<dbReference type="PROSITE" id="PS50109">
    <property type="entry name" value="HIS_KIN"/>
    <property type="match status" value="1"/>
</dbReference>
<dbReference type="Pfam" id="PF00672">
    <property type="entry name" value="HAMP"/>
    <property type="match status" value="1"/>
</dbReference>
<protein>
    <recommendedName>
        <fullName evidence="3">histidine kinase</fullName>
        <ecNumber evidence="3">2.7.13.3</ecNumber>
    </recommendedName>
</protein>
<dbReference type="InterPro" id="IPR036890">
    <property type="entry name" value="HATPase_C_sf"/>
</dbReference>
<evidence type="ECO:0000313" key="18">
    <source>
        <dbReference type="Proteomes" id="UP001500101"/>
    </source>
</evidence>
<dbReference type="InterPro" id="IPR050351">
    <property type="entry name" value="BphY/WalK/GraS-like"/>
</dbReference>
<keyword evidence="10 13" id="KW-1133">Transmembrane helix</keyword>
<feature type="transmembrane region" description="Helical" evidence="13">
    <location>
        <begin position="7"/>
        <end position="31"/>
    </location>
</feature>
<keyword evidence="12 13" id="KW-0472">Membrane</keyword>
<evidence type="ECO:0000256" key="2">
    <source>
        <dbReference type="ARBA" id="ARBA00004141"/>
    </source>
</evidence>
<sequence length="578" mass="65313">MKIKTKLYSGIGLLFFMILLLATISTLYVSALKKDTENVLSANYNSVEYCRNILSAADKLQTDPNAFAEIEENLKYQSNNVTEKGEGALTKELLDNINKLKQDPLNQSLAKEMRTDLLQLMTVNMDAIEAKSDHAQQMAKEAFIWISVVGSLCFLVGFVLLVNMPSNIANPIKQLTKSIREIAQQNYGQRLHFEGNSEFSELASSFNSMAEKLTEYSNSKLDKILEEKKRIETLINSMHDPVIGLDENRRIIFINDEALQVAGIRRADLLHKPIDELAKQNDLIRNVLDDSRKSNPTLKIFTNDKESYFEKEAIPIDIIPTGEQYSQRVGEVIVLKNITSFKELDVAKTNFIATVSHELRTPIASIQMSTEVLKHPRTGTLTEEQQQLLLGIEEDSIRLLKITSELLNVSQVETGNIKLFSQFVDPLPIVNYAINATRMEAEQKHIQIHSDIAVELPRIFVDEEKTAWVLTNFITNAIRYSPINSEIWIRVKQEGRYLQFSVQDHGKGIDSSYKNRVFDRYFQVPGSGRTGTGLGLSISKDFIENQGGKIGVESELGVGSKFFFSIPIENKTIDLYTT</sequence>
<keyword evidence="4" id="KW-0597">Phosphoprotein</keyword>
<evidence type="ECO:0000256" key="1">
    <source>
        <dbReference type="ARBA" id="ARBA00000085"/>
    </source>
</evidence>
<comment type="subcellular location">
    <subcellularLocation>
        <location evidence="2">Membrane</location>
        <topology evidence="2">Multi-pass membrane protein</topology>
    </subcellularLocation>
</comment>
<dbReference type="InterPro" id="IPR036097">
    <property type="entry name" value="HisK_dim/P_sf"/>
</dbReference>
<evidence type="ECO:0000256" key="9">
    <source>
        <dbReference type="ARBA" id="ARBA00022840"/>
    </source>
</evidence>
<evidence type="ECO:0000256" key="10">
    <source>
        <dbReference type="ARBA" id="ARBA00022989"/>
    </source>
</evidence>
<dbReference type="PROSITE" id="PS50885">
    <property type="entry name" value="HAMP"/>
    <property type="match status" value="1"/>
</dbReference>
<proteinExistence type="predicted"/>
<dbReference type="EMBL" id="BAAAZI010000006">
    <property type="protein sequence ID" value="GAA4138433.1"/>
    <property type="molecule type" value="Genomic_DNA"/>
</dbReference>
<dbReference type="CDD" id="cd00082">
    <property type="entry name" value="HisKA"/>
    <property type="match status" value="1"/>
</dbReference>
<evidence type="ECO:0000259" key="14">
    <source>
        <dbReference type="PROSITE" id="PS50109"/>
    </source>
</evidence>
<evidence type="ECO:0000259" key="15">
    <source>
        <dbReference type="PROSITE" id="PS50112"/>
    </source>
</evidence>
<dbReference type="SUPFAM" id="SSF55874">
    <property type="entry name" value="ATPase domain of HSP90 chaperone/DNA topoisomerase II/histidine kinase"/>
    <property type="match status" value="1"/>
</dbReference>
<evidence type="ECO:0000256" key="3">
    <source>
        <dbReference type="ARBA" id="ARBA00012438"/>
    </source>
</evidence>
<dbReference type="PANTHER" id="PTHR42878:SF7">
    <property type="entry name" value="SENSOR HISTIDINE KINASE GLRK"/>
    <property type="match status" value="1"/>
</dbReference>
<dbReference type="InterPro" id="IPR003660">
    <property type="entry name" value="HAMP_dom"/>
</dbReference>
<feature type="domain" description="PAS" evidence="15">
    <location>
        <begin position="227"/>
        <end position="282"/>
    </location>
</feature>
<comment type="caution">
    <text evidence="17">The sequence shown here is derived from an EMBL/GenBank/DDBJ whole genome shotgun (WGS) entry which is preliminary data.</text>
</comment>
<dbReference type="RefSeq" id="WP_344674059.1">
    <property type="nucleotide sequence ID" value="NZ_BAAAZI010000006.1"/>
</dbReference>
<accession>A0ABP7YNL6</accession>
<keyword evidence="11" id="KW-0902">Two-component regulatory system</keyword>
<dbReference type="SMART" id="SM00388">
    <property type="entry name" value="HisKA"/>
    <property type="match status" value="1"/>
</dbReference>
<evidence type="ECO:0000256" key="4">
    <source>
        <dbReference type="ARBA" id="ARBA00022553"/>
    </source>
</evidence>
<feature type="transmembrane region" description="Helical" evidence="13">
    <location>
        <begin position="142"/>
        <end position="163"/>
    </location>
</feature>
<gene>
    <name evidence="17" type="ORF">GCM10022216_15560</name>
</gene>
<feature type="domain" description="Histidine kinase" evidence="14">
    <location>
        <begin position="354"/>
        <end position="570"/>
    </location>
</feature>
<dbReference type="PROSITE" id="PS50112">
    <property type="entry name" value="PAS"/>
    <property type="match status" value="1"/>
</dbReference>
<organism evidence="17 18">
    <name type="scientific">Sphingobacterium kyonggiense</name>
    <dbReference type="NCBI Taxonomy" id="714075"/>
    <lineage>
        <taxon>Bacteria</taxon>
        <taxon>Pseudomonadati</taxon>
        <taxon>Bacteroidota</taxon>
        <taxon>Sphingobacteriia</taxon>
        <taxon>Sphingobacteriales</taxon>
        <taxon>Sphingobacteriaceae</taxon>
        <taxon>Sphingobacterium</taxon>
    </lineage>
</organism>
<evidence type="ECO:0000256" key="5">
    <source>
        <dbReference type="ARBA" id="ARBA00022679"/>
    </source>
</evidence>
<keyword evidence="9 17" id="KW-0067">ATP-binding</keyword>
<dbReference type="PANTHER" id="PTHR42878">
    <property type="entry name" value="TWO-COMPONENT HISTIDINE KINASE"/>
    <property type="match status" value="1"/>
</dbReference>
<dbReference type="SMART" id="SM00091">
    <property type="entry name" value="PAS"/>
    <property type="match status" value="1"/>
</dbReference>
<dbReference type="Pfam" id="PF00512">
    <property type="entry name" value="HisKA"/>
    <property type="match status" value="1"/>
</dbReference>
<dbReference type="InterPro" id="IPR005467">
    <property type="entry name" value="His_kinase_dom"/>
</dbReference>
<dbReference type="SMART" id="SM00387">
    <property type="entry name" value="HATPase_c"/>
    <property type="match status" value="1"/>
</dbReference>
<keyword evidence="18" id="KW-1185">Reference proteome</keyword>
<evidence type="ECO:0000256" key="13">
    <source>
        <dbReference type="SAM" id="Phobius"/>
    </source>
</evidence>
<dbReference type="PRINTS" id="PR00344">
    <property type="entry name" value="BCTRLSENSOR"/>
</dbReference>
<dbReference type="EC" id="2.7.13.3" evidence="3"/>
<dbReference type="SUPFAM" id="SSF158472">
    <property type="entry name" value="HAMP domain-like"/>
    <property type="match status" value="1"/>
</dbReference>
<dbReference type="InterPro" id="IPR003594">
    <property type="entry name" value="HATPase_dom"/>
</dbReference>
<dbReference type="SUPFAM" id="SSF55785">
    <property type="entry name" value="PYP-like sensor domain (PAS domain)"/>
    <property type="match status" value="1"/>
</dbReference>
<evidence type="ECO:0000256" key="11">
    <source>
        <dbReference type="ARBA" id="ARBA00023012"/>
    </source>
</evidence>
<evidence type="ECO:0000256" key="6">
    <source>
        <dbReference type="ARBA" id="ARBA00022692"/>
    </source>
</evidence>
<dbReference type="Gene3D" id="3.30.450.20">
    <property type="entry name" value="PAS domain"/>
    <property type="match status" value="1"/>
</dbReference>
<evidence type="ECO:0000256" key="8">
    <source>
        <dbReference type="ARBA" id="ARBA00022777"/>
    </source>
</evidence>
<dbReference type="Pfam" id="PF00989">
    <property type="entry name" value="PAS"/>
    <property type="match status" value="1"/>
</dbReference>
<dbReference type="CDD" id="cd06225">
    <property type="entry name" value="HAMP"/>
    <property type="match status" value="1"/>
</dbReference>
<dbReference type="InterPro" id="IPR013767">
    <property type="entry name" value="PAS_fold"/>
</dbReference>
<dbReference type="Pfam" id="PF02518">
    <property type="entry name" value="HATPase_c"/>
    <property type="match status" value="1"/>
</dbReference>
<feature type="domain" description="HAMP" evidence="16">
    <location>
        <begin position="166"/>
        <end position="218"/>
    </location>
</feature>
<dbReference type="CDD" id="cd00130">
    <property type="entry name" value="PAS"/>
    <property type="match status" value="1"/>
</dbReference>
<keyword evidence="8" id="KW-0418">Kinase</keyword>
<keyword evidence="6 13" id="KW-0812">Transmembrane</keyword>
<evidence type="ECO:0000259" key="16">
    <source>
        <dbReference type="PROSITE" id="PS50885"/>
    </source>
</evidence>
<keyword evidence="5" id="KW-0808">Transferase</keyword>
<evidence type="ECO:0000256" key="7">
    <source>
        <dbReference type="ARBA" id="ARBA00022741"/>
    </source>
</evidence>
<dbReference type="GO" id="GO:0005524">
    <property type="term" value="F:ATP binding"/>
    <property type="evidence" value="ECO:0007669"/>
    <property type="project" value="UniProtKB-KW"/>
</dbReference>
<dbReference type="InterPro" id="IPR035965">
    <property type="entry name" value="PAS-like_dom_sf"/>
</dbReference>
<dbReference type="InterPro" id="IPR004358">
    <property type="entry name" value="Sig_transdc_His_kin-like_C"/>
</dbReference>
<evidence type="ECO:0000313" key="17">
    <source>
        <dbReference type="EMBL" id="GAA4138433.1"/>
    </source>
</evidence>
<comment type="catalytic activity">
    <reaction evidence="1">
        <text>ATP + protein L-histidine = ADP + protein N-phospho-L-histidine.</text>
        <dbReference type="EC" id="2.7.13.3"/>
    </reaction>
</comment>
<evidence type="ECO:0000256" key="12">
    <source>
        <dbReference type="ARBA" id="ARBA00023136"/>
    </source>
</evidence>
<dbReference type="SUPFAM" id="SSF47384">
    <property type="entry name" value="Homodimeric domain of signal transducing histidine kinase"/>
    <property type="match status" value="1"/>
</dbReference>
<name>A0ABP7YNL6_9SPHI</name>
<keyword evidence="7" id="KW-0547">Nucleotide-binding</keyword>
<dbReference type="Gene3D" id="6.10.340.10">
    <property type="match status" value="1"/>
</dbReference>